<keyword evidence="5" id="KW-1185">Reference proteome</keyword>
<dbReference type="Pfam" id="PF16173">
    <property type="entry name" value="DUF4874"/>
    <property type="match status" value="1"/>
</dbReference>
<proteinExistence type="predicted"/>
<organism evidence="4 5">
    <name type="scientific">Sphingomonas gei</name>
    <dbReference type="NCBI Taxonomy" id="1395960"/>
    <lineage>
        <taxon>Bacteria</taxon>
        <taxon>Pseudomonadati</taxon>
        <taxon>Pseudomonadota</taxon>
        <taxon>Alphaproteobacteria</taxon>
        <taxon>Sphingomonadales</taxon>
        <taxon>Sphingomonadaceae</taxon>
        <taxon>Sphingomonas</taxon>
    </lineage>
</organism>
<evidence type="ECO:0000259" key="2">
    <source>
        <dbReference type="Pfam" id="PF16116"/>
    </source>
</evidence>
<dbReference type="OrthoDB" id="9800974at2"/>
<dbReference type="EMBL" id="SRXT01000005">
    <property type="protein sequence ID" value="TGX52549.1"/>
    <property type="molecule type" value="Genomic_DNA"/>
</dbReference>
<feature type="domain" description="DUF4874" evidence="3">
    <location>
        <begin position="37"/>
        <end position="199"/>
    </location>
</feature>
<gene>
    <name evidence="4" type="ORF">E5A73_12895</name>
</gene>
<dbReference type="InterPro" id="IPR032267">
    <property type="entry name" value="DUF4832"/>
</dbReference>
<feature type="chain" id="PRO_5020466909" evidence="1">
    <location>
        <begin position="21"/>
        <end position="462"/>
    </location>
</feature>
<accession>A0A4S1X8N1</accession>
<dbReference type="InterPro" id="IPR032379">
    <property type="entry name" value="DUF4874"/>
</dbReference>
<evidence type="ECO:0000256" key="1">
    <source>
        <dbReference type="SAM" id="SignalP"/>
    </source>
</evidence>
<evidence type="ECO:0000313" key="5">
    <source>
        <dbReference type="Proteomes" id="UP000306147"/>
    </source>
</evidence>
<keyword evidence="1" id="KW-0732">Signal</keyword>
<comment type="caution">
    <text evidence="4">The sequence shown here is derived from an EMBL/GenBank/DDBJ whole genome shotgun (WGS) entry which is preliminary data.</text>
</comment>
<dbReference type="RefSeq" id="WP_135964260.1">
    <property type="nucleotide sequence ID" value="NZ_SRXT01000005.1"/>
</dbReference>
<feature type="signal peptide" evidence="1">
    <location>
        <begin position="1"/>
        <end position="20"/>
    </location>
</feature>
<dbReference type="Pfam" id="PF16116">
    <property type="entry name" value="DUF4832"/>
    <property type="match status" value="1"/>
</dbReference>
<evidence type="ECO:0000259" key="3">
    <source>
        <dbReference type="Pfam" id="PF16173"/>
    </source>
</evidence>
<sequence>MIRMIVMSLALLASATAAQAQDTVTARFTQTAEPLANPERGFYRAGQGNLEQLDAAFLDTAYKDGYRLIYARINLEPYRDRPLPAAYLRKLDAGFAAARRAGVKFIVRAVYNYPRGETEYRDAKDASLAMVRRHLAQLKPVWHANADVIAYVQAGFVGAWGEWHTSSNGLTEPVARTAIKDALLDAAPADRFVQFRYPPYIRDWAPNLPGVAASIADGFRIGFHNDCFLASQTDVGTFSEDAKVRGAEQDYLDRLGDLAPFGGETCNPADDPGAAPRTTCADILREGAAYNLTYLNADYYRKLFHDSWKAGGCSDEVAARMGYRLRLLDIAHDRQMAPGGKLRMTLKIRNDGWARPYNPRRLVILLRDRRSQAVFRLPAAGIDPRQWQPGMTLSLPLDIALPRPLKRGSYDVLVALPDLSPRLAADPRYAIRPANADDPTTGQGWDAALGAFRTGTSVRTAP</sequence>
<dbReference type="AlphaFoldDB" id="A0A4S1X8N1"/>
<dbReference type="Proteomes" id="UP000306147">
    <property type="component" value="Unassembled WGS sequence"/>
</dbReference>
<evidence type="ECO:0000313" key="4">
    <source>
        <dbReference type="EMBL" id="TGX52549.1"/>
    </source>
</evidence>
<feature type="domain" description="DUF4832" evidence="2">
    <location>
        <begin position="220"/>
        <end position="435"/>
    </location>
</feature>
<protein>
    <submittedName>
        <fullName evidence="4">DUF4832 domain-containing protein</fullName>
    </submittedName>
</protein>
<name>A0A4S1X8N1_9SPHN</name>
<reference evidence="4 5" key="1">
    <citation type="submission" date="2019-04" db="EMBL/GenBank/DDBJ databases">
        <title>Sphingomonas psychrotolerans sp. nov., isolated from soil in the Tianshan Mountains, Xinjiang, China.</title>
        <authorList>
            <person name="Luo Y."/>
            <person name="Sheng H."/>
        </authorList>
    </citation>
    <scope>NUCLEOTIDE SEQUENCE [LARGE SCALE GENOMIC DNA]</scope>
    <source>
        <strain evidence="4 5">ZFGT-11</strain>
    </source>
</reference>